<reference evidence="2" key="1">
    <citation type="submission" date="2015-01" db="EMBL/GenBank/DDBJ databases">
        <authorList>
            <person name="Manzoor Shahid"/>
            <person name="Zubair Saima"/>
        </authorList>
    </citation>
    <scope>NUCLEOTIDE SEQUENCE [LARGE SCALE GENOMIC DNA]</scope>
    <source>
        <strain evidence="2">Sp3</strain>
    </source>
</reference>
<dbReference type="InterPro" id="IPR016181">
    <property type="entry name" value="Acyl_CoA_acyltransferase"/>
</dbReference>
<dbReference type="Gene3D" id="3.40.630.30">
    <property type="match status" value="1"/>
</dbReference>
<organism evidence="1 2">
    <name type="scientific">Syntrophaceticus schinkii</name>
    <dbReference type="NCBI Taxonomy" id="499207"/>
    <lineage>
        <taxon>Bacteria</taxon>
        <taxon>Bacillati</taxon>
        <taxon>Bacillota</taxon>
        <taxon>Clostridia</taxon>
        <taxon>Thermoanaerobacterales</taxon>
        <taxon>Thermoanaerobacterales Family III. Incertae Sedis</taxon>
        <taxon>Syntrophaceticus</taxon>
    </lineage>
</organism>
<name>A0A0B7MPC4_9FIRM</name>
<keyword evidence="2" id="KW-1185">Reference proteome</keyword>
<evidence type="ECO:0000313" key="2">
    <source>
        <dbReference type="Proteomes" id="UP000046155"/>
    </source>
</evidence>
<evidence type="ECO:0008006" key="3">
    <source>
        <dbReference type="Google" id="ProtNLM"/>
    </source>
</evidence>
<sequence>MVLNVVLGWLSLQKQRFYCNGNKYVFCKSAEALADMPDPGPRIECRCEIIRDFAELERQACCPEIRKEIVKFAYYLRQGCQLYLIFHQNAVVAHSVVASLNRFHPYPFADHAVFEGGTDYLVFYGRTFPEYRGLGISSYMLTQICKNNIKNEERVFVTSNWDNAIAHKTIKKAGFKKLGILRYIRVGFFTLCSDFRV</sequence>
<dbReference type="SUPFAM" id="SSF55729">
    <property type="entry name" value="Acyl-CoA N-acyltransferases (Nat)"/>
    <property type="match status" value="1"/>
</dbReference>
<dbReference type="OrthoDB" id="9798006at2"/>
<dbReference type="EMBL" id="CDRZ01000250">
    <property type="protein sequence ID" value="CEO89577.1"/>
    <property type="molecule type" value="Genomic_DNA"/>
</dbReference>
<gene>
    <name evidence="1" type="ORF">SSCH_520038</name>
</gene>
<protein>
    <recommendedName>
        <fullName evidence="3">N-acetyltransferase domain-containing protein</fullName>
    </recommendedName>
</protein>
<accession>A0A0B7MPC4</accession>
<dbReference type="Proteomes" id="UP000046155">
    <property type="component" value="Unassembled WGS sequence"/>
</dbReference>
<evidence type="ECO:0000313" key="1">
    <source>
        <dbReference type="EMBL" id="CEO89577.1"/>
    </source>
</evidence>
<proteinExistence type="predicted"/>
<dbReference type="AlphaFoldDB" id="A0A0B7MPC4"/>